<keyword evidence="4" id="KW-0472">Membrane</keyword>
<accession>K1QJR3</accession>
<dbReference type="SUPFAM" id="SSF81321">
    <property type="entry name" value="Family A G protein-coupled receptor-like"/>
    <property type="match status" value="1"/>
</dbReference>
<dbReference type="PANTHER" id="PTHR23112">
    <property type="entry name" value="G PROTEIN-COUPLED RECEPTOR 157-RELATED"/>
    <property type="match status" value="1"/>
</dbReference>
<evidence type="ECO:0000256" key="2">
    <source>
        <dbReference type="ARBA" id="ARBA00022692"/>
    </source>
</evidence>
<evidence type="ECO:0000256" key="4">
    <source>
        <dbReference type="ARBA" id="ARBA00023136"/>
    </source>
</evidence>
<sequence>MAVVKDHVHPIELCEYYGFIVFMFISAQMLLVSLIAINAFVLMKFSKNLDLGKYDWKLLLLTFGFPFVECLIVTVVGKIGPTGASNIQCFGDCGVTGRIPTLFLTTVPVLIVITLNSVIYTLTWSKIRAETKRLEGSIGEKANSDRKSTQAAKTMSLFVLVFFIQWWAAALYGIWMMAAKTVPFAIFLLVTSFSNIGGILNGIVFLIMRKNKFRKSAPKPTVVCVSNTEATEVN</sequence>
<keyword evidence="2" id="KW-0812">Transmembrane</keyword>
<keyword evidence="3" id="KW-1133">Transmembrane helix</keyword>
<dbReference type="GO" id="GO:0007189">
    <property type="term" value="P:adenylate cyclase-activating G protein-coupled receptor signaling pathway"/>
    <property type="evidence" value="ECO:0007669"/>
    <property type="project" value="TreeGrafter"/>
</dbReference>
<dbReference type="Gene3D" id="1.20.1070.10">
    <property type="entry name" value="Rhodopsin 7-helix transmembrane proteins"/>
    <property type="match status" value="1"/>
</dbReference>
<dbReference type="EMBL" id="JH818296">
    <property type="protein sequence ID" value="EKC36982.1"/>
    <property type="molecule type" value="Genomic_DNA"/>
</dbReference>
<dbReference type="CDD" id="cd00637">
    <property type="entry name" value="7tm_classA_rhodopsin-like"/>
    <property type="match status" value="1"/>
</dbReference>
<gene>
    <name evidence="6" type="ORF">CGI_10006660</name>
</gene>
<dbReference type="AlphaFoldDB" id="K1QJR3"/>
<dbReference type="PROSITE" id="PS50262">
    <property type="entry name" value="G_PROTEIN_RECEP_F1_2"/>
    <property type="match status" value="1"/>
</dbReference>
<evidence type="ECO:0000256" key="1">
    <source>
        <dbReference type="ARBA" id="ARBA00004141"/>
    </source>
</evidence>
<dbReference type="InterPro" id="IPR017452">
    <property type="entry name" value="GPCR_Rhodpsn_7TM"/>
</dbReference>
<comment type="subcellular location">
    <subcellularLocation>
        <location evidence="1">Membrane</location>
        <topology evidence="1">Multi-pass membrane protein</topology>
    </subcellularLocation>
</comment>
<feature type="domain" description="G-protein coupled receptors family 1 profile" evidence="5">
    <location>
        <begin position="1"/>
        <end position="205"/>
    </location>
</feature>
<evidence type="ECO:0000259" key="5">
    <source>
        <dbReference type="PROSITE" id="PS50262"/>
    </source>
</evidence>
<dbReference type="HOGENOM" id="CLU_076189_0_0_1"/>
<reference evidence="6" key="1">
    <citation type="journal article" date="2012" name="Nature">
        <title>The oyster genome reveals stress adaptation and complexity of shell formation.</title>
        <authorList>
            <person name="Zhang G."/>
            <person name="Fang X."/>
            <person name="Guo X."/>
            <person name="Li L."/>
            <person name="Luo R."/>
            <person name="Xu F."/>
            <person name="Yang P."/>
            <person name="Zhang L."/>
            <person name="Wang X."/>
            <person name="Qi H."/>
            <person name="Xiong Z."/>
            <person name="Que H."/>
            <person name="Xie Y."/>
            <person name="Holland P.W."/>
            <person name="Paps J."/>
            <person name="Zhu Y."/>
            <person name="Wu F."/>
            <person name="Chen Y."/>
            <person name="Wang J."/>
            <person name="Peng C."/>
            <person name="Meng J."/>
            <person name="Yang L."/>
            <person name="Liu J."/>
            <person name="Wen B."/>
            <person name="Zhang N."/>
            <person name="Huang Z."/>
            <person name="Zhu Q."/>
            <person name="Feng Y."/>
            <person name="Mount A."/>
            <person name="Hedgecock D."/>
            <person name="Xu Z."/>
            <person name="Liu Y."/>
            <person name="Domazet-Loso T."/>
            <person name="Du Y."/>
            <person name="Sun X."/>
            <person name="Zhang S."/>
            <person name="Liu B."/>
            <person name="Cheng P."/>
            <person name="Jiang X."/>
            <person name="Li J."/>
            <person name="Fan D."/>
            <person name="Wang W."/>
            <person name="Fu W."/>
            <person name="Wang T."/>
            <person name="Wang B."/>
            <person name="Zhang J."/>
            <person name="Peng Z."/>
            <person name="Li Y."/>
            <person name="Li N."/>
            <person name="Wang J."/>
            <person name="Chen M."/>
            <person name="He Y."/>
            <person name="Tan F."/>
            <person name="Song X."/>
            <person name="Zheng Q."/>
            <person name="Huang R."/>
            <person name="Yang H."/>
            <person name="Du X."/>
            <person name="Chen L."/>
            <person name="Yang M."/>
            <person name="Gaffney P.M."/>
            <person name="Wang S."/>
            <person name="Luo L."/>
            <person name="She Z."/>
            <person name="Ming Y."/>
            <person name="Huang W."/>
            <person name="Zhang S."/>
            <person name="Huang B."/>
            <person name="Zhang Y."/>
            <person name="Qu T."/>
            <person name="Ni P."/>
            <person name="Miao G."/>
            <person name="Wang J."/>
            <person name="Wang Q."/>
            <person name="Steinberg C.E."/>
            <person name="Wang H."/>
            <person name="Li N."/>
            <person name="Qian L."/>
            <person name="Zhang G."/>
            <person name="Li Y."/>
            <person name="Yang H."/>
            <person name="Liu X."/>
            <person name="Wang J."/>
            <person name="Yin Y."/>
            <person name="Wang J."/>
        </authorList>
    </citation>
    <scope>NUCLEOTIDE SEQUENCE [LARGE SCALE GENOMIC DNA]</scope>
    <source>
        <strain evidence="6">05x7-T-G4-1.051#20</strain>
    </source>
</reference>
<evidence type="ECO:0000313" key="6">
    <source>
        <dbReference type="EMBL" id="EKC36982.1"/>
    </source>
</evidence>
<proteinExistence type="predicted"/>
<organism evidence="6">
    <name type="scientific">Magallana gigas</name>
    <name type="common">Pacific oyster</name>
    <name type="synonym">Crassostrea gigas</name>
    <dbReference type="NCBI Taxonomy" id="29159"/>
    <lineage>
        <taxon>Eukaryota</taxon>
        <taxon>Metazoa</taxon>
        <taxon>Spiralia</taxon>
        <taxon>Lophotrochozoa</taxon>
        <taxon>Mollusca</taxon>
        <taxon>Bivalvia</taxon>
        <taxon>Autobranchia</taxon>
        <taxon>Pteriomorphia</taxon>
        <taxon>Ostreida</taxon>
        <taxon>Ostreoidea</taxon>
        <taxon>Ostreidae</taxon>
        <taxon>Magallana</taxon>
    </lineage>
</organism>
<evidence type="ECO:0000256" key="3">
    <source>
        <dbReference type="ARBA" id="ARBA00022989"/>
    </source>
</evidence>
<name>K1QJR3_MAGGI</name>
<dbReference type="PANTHER" id="PTHR23112:SF0">
    <property type="entry name" value="TRANSMEMBRANE PROTEIN 116"/>
    <property type="match status" value="1"/>
</dbReference>
<dbReference type="GO" id="GO:0004930">
    <property type="term" value="F:G protein-coupled receptor activity"/>
    <property type="evidence" value="ECO:0007669"/>
    <property type="project" value="TreeGrafter"/>
</dbReference>
<dbReference type="InParanoid" id="K1QJR3"/>
<protein>
    <recommendedName>
        <fullName evidence="5">G-protein coupled receptors family 1 profile domain-containing protein</fullName>
    </recommendedName>
</protein>
<dbReference type="GO" id="GO:0005886">
    <property type="term" value="C:plasma membrane"/>
    <property type="evidence" value="ECO:0007669"/>
    <property type="project" value="TreeGrafter"/>
</dbReference>